<dbReference type="InterPro" id="IPR023395">
    <property type="entry name" value="MCP_dom_sf"/>
</dbReference>
<reference evidence="18" key="1">
    <citation type="journal article" date="2006" name="PLoS Biol.">
        <title>Macronuclear genome sequence of the ciliate Tetrahymena thermophila, a model eukaryote.</title>
        <authorList>
            <person name="Eisen J.A."/>
            <person name="Coyne R.S."/>
            <person name="Wu M."/>
            <person name="Wu D."/>
            <person name="Thiagarajan M."/>
            <person name="Wortman J.R."/>
            <person name="Badger J.H."/>
            <person name="Ren Q."/>
            <person name="Amedeo P."/>
            <person name="Jones K.M."/>
            <person name="Tallon L.J."/>
            <person name="Delcher A.L."/>
            <person name="Salzberg S.L."/>
            <person name="Silva J.C."/>
            <person name="Haas B.J."/>
            <person name="Majoros W.H."/>
            <person name="Farzad M."/>
            <person name="Carlton J.M."/>
            <person name="Smith R.K. Jr."/>
            <person name="Garg J."/>
            <person name="Pearlman R.E."/>
            <person name="Karrer K.M."/>
            <person name="Sun L."/>
            <person name="Manning G."/>
            <person name="Elde N.C."/>
            <person name="Turkewitz A.P."/>
            <person name="Asai D.J."/>
            <person name="Wilkes D.E."/>
            <person name="Wang Y."/>
            <person name="Cai H."/>
            <person name="Collins K."/>
            <person name="Stewart B.A."/>
            <person name="Lee S.R."/>
            <person name="Wilamowska K."/>
            <person name="Weinberg Z."/>
            <person name="Ruzzo W.L."/>
            <person name="Wloga D."/>
            <person name="Gaertig J."/>
            <person name="Frankel J."/>
            <person name="Tsao C.-C."/>
            <person name="Gorovsky M.A."/>
            <person name="Keeling P.J."/>
            <person name="Waller R.F."/>
            <person name="Patron N.J."/>
            <person name="Cherry J.M."/>
            <person name="Stover N.A."/>
            <person name="Krieger C.J."/>
            <person name="del Toro C."/>
            <person name="Ryder H.F."/>
            <person name="Williamson S.C."/>
            <person name="Barbeau R.A."/>
            <person name="Hamilton E.P."/>
            <person name="Orias E."/>
        </authorList>
    </citation>
    <scope>NUCLEOTIDE SEQUENCE [LARGE SCALE GENOMIC DNA]</scope>
    <source>
        <strain evidence="18">SB210</strain>
    </source>
</reference>
<dbReference type="PROSITE" id="PS50920">
    <property type="entry name" value="SOLCAR"/>
    <property type="match status" value="2"/>
</dbReference>
<dbReference type="eggNOG" id="KOG0749">
    <property type="taxonomic scope" value="Eukaryota"/>
</dbReference>
<feature type="repeat" description="Solcar" evidence="14">
    <location>
        <begin position="83"/>
        <end position="169"/>
    </location>
</feature>
<comment type="subunit">
    <text evidence="3 16">Monomer.</text>
</comment>
<dbReference type="STRING" id="312017.Q225W9"/>
<sequence length="177" mass="20468">MSLWYPLEVARIKLTNDKFIINTQKKQYLSITDVCKQTLIKEGPNGLYRGYGISCFGMFFYRGLFFALSEITNKYTLDDNAINFIQMQFLLGWSIQFLSQLLTYPFYTISSRMIMSSGSTQRYTQSLQCIQTIKKQEGLKSLYRGVSINIFKSLGGASSFVLYTYGFKEYSLDSKNF</sequence>
<evidence type="ECO:0000256" key="4">
    <source>
        <dbReference type="ARBA" id="ARBA00022448"/>
    </source>
</evidence>
<keyword evidence="8" id="KW-0999">Mitochondrion inner membrane</keyword>
<keyword evidence="6 14" id="KW-0812">Transmembrane</keyword>
<evidence type="ECO:0000256" key="15">
    <source>
        <dbReference type="RuleBase" id="RU000488"/>
    </source>
</evidence>
<dbReference type="GO" id="GO:1990544">
    <property type="term" value="P:mitochondrial ATP transmembrane transport"/>
    <property type="evidence" value="ECO:0007669"/>
    <property type="project" value="InterPro"/>
</dbReference>
<evidence type="ECO:0000256" key="1">
    <source>
        <dbReference type="ARBA" id="ARBA00004448"/>
    </source>
</evidence>
<feature type="repeat" description="Solcar" evidence="14">
    <location>
        <begin position="1"/>
        <end position="75"/>
    </location>
</feature>
<comment type="function">
    <text evidence="13">ADP:ATP antiporter that mediates import of ADP into the mitochondrial matrix for ATP synthesis, and export of ATP out to fuel the cell. Cycles between the cytoplasmic-open state (c-state) and the matrix-open state (m-state): operates by the alternating access mechanism with a single substrate-binding site intermittently exposed to either the cytosolic (c-state) or matrix (m-state) side of the inner mitochondrial membrane.</text>
</comment>
<evidence type="ECO:0000256" key="5">
    <source>
        <dbReference type="ARBA" id="ARBA00022449"/>
    </source>
</evidence>
<organism evidence="17 18">
    <name type="scientific">Tetrahymena thermophila (strain SB210)</name>
    <dbReference type="NCBI Taxonomy" id="312017"/>
    <lineage>
        <taxon>Eukaryota</taxon>
        <taxon>Sar</taxon>
        <taxon>Alveolata</taxon>
        <taxon>Ciliophora</taxon>
        <taxon>Intramacronucleata</taxon>
        <taxon>Oligohymenophorea</taxon>
        <taxon>Hymenostomatida</taxon>
        <taxon>Tetrahymenina</taxon>
        <taxon>Tetrahymenidae</taxon>
        <taxon>Tetrahymena</taxon>
    </lineage>
</organism>
<evidence type="ECO:0000256" key="12">
    <source>
        <dbReference type="ARBA" id="ARBA00024143"/>
    </source>
</evidence>
<dbReference type="RefSeq" id="XP_001028748.1">
    <property type="nucleotide sequence ID" value="XM_001028748.1"/>
</dbReference>
<keyword evidence="5" id="KW-0050">Antiport</keyword>
<dbReference type="Proteomes" id="UP000009168">
    <property type="component" value="Unassembled WGS sequence"/>
</dbReference>
<dbReference type="KEGG" id="tet:TTHERM_02139630"/>
<dbReference type="GeneID" id="7828422"/>
<keyword evidence="4 15" id="KW-0813">Transport</keyword>
<dbReference type="InterPro" id="IPR018108">
    <property type="entry name" value="MCP_transmembrane"/>
</dbReference>
<dbReference type="GO" id="GO:0140021">
    <property type="term" value="P:mitochondrial ADP transmembrane transport"/>
    <property type="evidence" value="ECO:0007669"/>
    <property type="project" value="InterPro"/>
</dbReference>
<dbReference type="Gene3D" id="1.50.40.10">
    <property type="entry name" value="Mitochondrial carrier domain"/>
    <property type="match status" value="1"/>
</dbReference>
<evidence type="ECO:0000256" key="6">
    <source>
        <dbReference type="ARBA" id="ARBA00022692"/>
    </source>
</evidence>
<comment type="caution">
    <text evidence="16">Lacks conserved residue(s) required for the propagation of feature annotation.</text>
</comment>
<evidence type="ECO:0000256" key="10">
    <source>
        <dbReference type="ARBA" id="ARBA00023128"/>
    </source>
</evidence>
<evidence type="ECO:0000256" key="8">
    <source>
        <dbReference type="ARBA" id="ARBA00022792"/>
    </source>
</evidence>
<evidence type="ECO:0000313" key="18">
    <source>
        <dbReference type="Proteomes" id="UP000009168"/>
    </source>
</evidence>
<feature type="transmembrane region" description="Helical" evidence="16">
    <location>
        <begin position="48"/>
        <end position="68"/>
    </location>
</feature>
<evidence type="ECO:0000256" key="16">
    <source>
        <dbReference type="RuleBase" id="RU368008"/>
    </source>
</evidence>
<dbReference type="Pfam" id="PF00153">
    <property type="entry name" value="Mito_carr"/>
    <property type="match status" value="2"/>
</dbReference>
<protein>
    <recommendedName>
        <fullName evidence="16">ADP/ATP translocase</fullName>
    </recommendedName>
    <alternativeName>
        <fullName evidence="16">ADP,ATP carrier protein</fullName>
    </alternativeName>
</protein>
<evidence type="ECO:0000256" key="9">
    <source>
        <dbReference type="ARBA" id="ARBA00022989"/>
    </source>
</evidence>
<proteinExistence type="inferred from homology"/>
<dbReference type="OrthoDB" id="18574at2759"/>
<keyword evidence="10" id="KW-0496">Mitochondrion</keyword>
<keyword evidence="9 16" id="KW-1133">Transmembrane helix</keyword>
<evidence type="ECO:0000313" key="17">
    <source>
        <dbReference type="EMBL" id="EAR81085.1"/>
    </source>
</evidence>
<evidence type="ECO:0000256" key="11">
    <source>
        <dbReference type="ARBA" id="ARBA00023136"/>
    </source>
</evidence>
<dbReference type="InParanoid" id="Q225W9"/>
<dbReference type="PANTHER" id="PTHR45635:SF14">
    <property type="entry name" value="ADP_ATP TRANSLOCASE"/>
    <property type="match status" value="1"/>
</dbReference>
<evidence type="ECO:0000256" key="13">
    <source>
        <dbReference type="ARBA" id="ARBA00045250"/>
    </source>
</evidence>
<evidence type="ECO:0000256" key="2">
    <source>
        <dbReference type="ARBA" id="ARBA00006375"/>
    </source>
</evidence>
<keyword evidence="7" id="KW-0677">Repeat</keyword>
<keyword evidence="11 14" id="KW-0472">Membrane</keyword>
<comment type="catalytic activity">
    <reaction evidence="12">
        <text>ADP(in) + ATP(out) = ADP(out) + ATP(in)</text>
        <dbReference type="Rhea" id="RHEA:34999"/>
        <dbReference type="ChEBI" id="CHEBI:30616"/>
        <dbReference type="ChEBI" id="CHEBI:456216"/>
    </reaction>
    <physiologicalReaction direction="left-to-right" evidence="12">
        <dbReference type="Rhea" id="RHEA:35000"/>
    </physiologicalReaction>
</comment>
<dbReference type="SUPFAM" id="SSF103506">
    <property type="entry name" value="Mitochondrial carrier"/>
    <property type="match status" value="1"/>
</dbReference>
<dbReference type="InterPro" id="IPR002067">
    <property type="entry name" value="MCP"/>
</dbReference>
<gene>
    <name evidence="17" type="ORF">TTHERM_02139630</name>
</gene>
<dbReference type="PRINTS" id="PR00926">
    <property type="entry name" value="MITOCARRIER"/>
</dbReference>
<dbReference type="GO" id="GO:0005743">
    <property type="term" value="C:mitochondrial inner membrane"/>
    <property type="evidence" value="ECO:0007669"/>
    <property type="project" value="UniProtKB-SubCell"/>
</dbReference>
<comment type="subcellular location">
    <subcellularLocation>
        <location evidence="16">Membrane</location>
        <topology evidence="16">Multi-pass membrane protein</topology>
    </subcellularLocation>
    <subcellularLocation>
        <location evidence="1">Mitochondrion inner membrane</location>
        <topology evidence="1">Multi-pass membrane protein</topology>
    </subcellularLocation>
</comment>
<comment type="function">
    <text evidence="16">Catalyzes the exchange of ADP and ATP across the membrane.</text>
</comment>
<dbReference type="InterPro" id="IPR002113">
    <property type="entry name" value="ADT_euk_type"/>
</dbReference>
<evidence type="ECO:0000256" key="14">
    <source>
        <dbReference type="PROSITE-ProRule" id="PRU00282"/>
    </source>
</evidence>
<dbReference type="HOGENOM" id="CLU_015166_12_0_1"/>
<accession>Q225W9</accession>
<feature type="transmembrane region" description="Helical" evidence="16">
    <location>
        <begin position="89"/>
        <end position="107"/>
    </location>
</feature>
<name>Q225W9_TETTS</name>
<dbReference type="PANTHER" id="PTHR45635">
    <property type="entry name" value="ADP,ATP CARRIER PROTEIN 1-RELATED-RELATED"/>
    <property type="match status" value="1"/>
</dbReference>
<dbReference type="AlphaFoldDB" id="Q225W9"/>
<keyword evidence="18" id="KW-1185">Reference proteome</keyword>
<evidence type="ECO:0000256" key="7">
    <source>
        <dbReference type="ARBA" id="ARBA00022737"/>
    </source>
</evidence>
<evidence type="ECO:0000256" key="3">
    <source>
        <dbReference type="ARBA" id="ARBA00011245"/>
    </source>
</evidence>
<comment type="similarity">
    <text evidence="2 15">Belongs to the mitochondrial carrier (TC 2.A.29) family.</text>
</comment>
<dbReference type="GO" id="GO:0005471">
    <property type="term" value="F:ATP:ADP antiporter activity"/>
    <property type="evidence" value="ECO:0007669"/>
    <property type="project" value="UniProtKB-UniRule"/>
</dbReference>
<dbReference type="EMBL" id="GG662986">
    <property type="protein sequence ID" value="EAR81085.1"/>
    <property type="molecule type" value="Genomic_DNA"/>
</dbReference>